<evidence type="ECO:0000256" key="3">
    <source>
        <dbReference type="ARBA" id="ARBA00022475"/>
    </source>
</evidence>
<evidence type="ECO:0000256" key="6">
    <source>
        <dbReference type="ARBA" id="ARBA00023136"/>
    </source>
</evidence>
<keyword evidence="3" id="KW-1003">Cell membrane</keyword>
<dbReference type="Gene3D" id="1.10.3720.10">
    <property type="entry name" value="MetI-like"/>
    <property type="match status" value="1"/>
</dbReference>
<comment type="caution">
    <text evidence="9">The sequence shown here is derived from an EMBL/GenBank/DDBJ whole genome shotgun (WGS) entry which is preliminary data.</text>
</comment>
<dbReference type="Pfam" id="PF00528">
    <property type="entry name" value="BPD_transp_1"/>
    <property type="match status" value="1"/>
</dbReference>
<dbReference type="SUPFAM" id="SSF161098">
    <property type="entry name" value="MetI-like"/>
    <property type="match status" value="1"/>
</dbReference>
<keyword evidence="4 7" id="KW-0812">Transmembrane</keyword>
<dbReference type="InterPro" id="IPR045621">
    <property type="entry name" value="BPD_transp_1_N"/>
</dbReference>
<reference evidence="9" key="1">
    <citation type="submission" date="2016-01" db="EMBL/GenBank/DDBJ databases">
        <authorList>
            <person name="Regsiter A."/>
            <person name="william w."/>
        </authorList>
    </citation>
    <scope>NUCLEOTIDE SEQUENCE</scope>
    <source>
        <strain evidence="9">NCPPB 1641</strain>
    </source>
</reference>
<comment type="subcellular location">
    <subcellularLocation>
        <location evidence="1 7">Cell membrane</location>
        <topology evidence="1 7">Multi-pass membrane protein</topology>
    </subcellularLocation>
</comment>
<dbReference type="PANTHER" id="PTHR43163">
    <property type="entry name" value="DIPEPTIDE TRANSPORT SYSTEM PERMEASE PROTEIN DPPB-RELATED"/>
    <property type="match status" value="1"/>
</dbReference>
<keyword evidence="2 7" id="KW-0813">Transport</keyword>
<gene>
    <name evidence="9" type="ORF">AGR7A_pTi0022</name>
</gene>
<dbReference type="RefSeq" id="WP_162936177.1">
    <property type="nucleotide sequence ID" value="NZ_LT009778.1"/>
</dbReference>
<evidence type="ECO:0000313" key="9">
    <source>
        <dbReference type="EMBL" id="CVI64242.1"/>
    </source>
</evidence>
<dbReference type="Pfam" id="PF19300">
    <property type="entry name" value="BPD_transp_1_N"/>
    <property type="match status" value="1"/>
</dbReference>
<feature type="domain" description="ABC transmembrane type-1" evidence="8">
    <location>
        <begin position="98"/>
        <end position="307"/>
    </location>
</feature>
<dbReference type="GO" id="GO:0005886">
    <property type="term" value="C:plasma membrane"/>
    <property type="evidence" value="ECO:0007669"/>
    <property type="project" value="UniProtKB-SubCell"/>
</dbReference>
<dbReference type="PANTHER" id="PTHR43163:SF6">
    <property type="entry name" value="DIPEPTIDE TRANSPORT SYSTEM PERMEASE PROTEIN DPPB-RELATED"/>
    <property type="match status" value="1"/>
</dbReference>
<keyword evidence="6 7" id="KW-0472">Membrane</keyword>
<dbReference type="InterPro" id="IPR035906">
    <property type="entry name" value="MetI-like_sf"/>
</dbReference>
<evidence type="ECO:0000256" key="5">
    <source>
        <dbReference type="ARBA" id="ARBA00022989"/>
    </source>
</evidence>
<feature type="transmembrane region" description="Helical" evidence="7">
    <location>
        <begin position="181"/>
        <end position="200"/>
    </location>
</feature>
<organism evidence="9 10">
    <name type="scientific">Agrobacterium deltaense NCPPB 1641</name>
    <dbReference type="NCBI Taxonomy" id="1183425"/>
    <lineage>
        <taxon>Bacteria</taxon>
        <taxon>Pseudomonadati</taxon>
        <taxon>Pseudomonadota</taxon>
        <taxon>Alphaproteobacteria</taxon>
        <taxon>Hyphomicrobiales</taxon>
        <taxon>Rhizobiaceae</taxon>
        <taxon>Rhizobium/Agrobacterium group</taxon>
        <taxon>Agrobacterium</taxon>
    </lineage>
</organism>
<dbReference type="GO" id="GO:0071916">
    <property type="term" value="F:dipeptide transmembrane transporter activity"/>
    <property type="evidence" value="ECO:0007669"/>
    <property type="project" value="TreeGrafter"/>
</dbReference>
<evidence type="ECO:0000259" key="8">
    <source>
        <dbReference type="PROSITE" id="PS50928"/>
    </source>
</evidence>
<feature type="transmembrane region" description="Helical" evidence="7">
    <location>
        <begin position="134"/>
        <end position="161"/>
    </location>
</feature>
<dbReference type="AlphaFoldDB" id="A0A1S7UBQ1"/>
<keyword evidence="10" id="KW-1185">Reference proteome</keyword>
<sequence length="317" mass="34649">MLSYIVRRIAVAAVMIFLVATSVFMILHVVPGDPVEVMLSSDGMAPDPQAVTEMRSRLGLDQPLHRQYINYLSRLAQGDLGRSFQDDEDVLSNIAQRLPRTLELIGMATLLSLLVGIPLGVLAARKRGAWIDRILGGATSVALSIPTFVLGTVFVLVFALMLRLVPAGGFVPFSVSPRAHLILLLMPSAAIAVGFSAVIIRMTRSTVLDVLQQDWVRTARAKGLQERRVLRRHVVRNALGPVLTVTGLQMGTMLGGTVLVEYIFNWPGMSGFLVRAVESRDYPEVQGIVLVTASLFILLNLIVDVLYSLLDPQVRKS</sequence>
<name>A0A1S7UBQ1_9HYPH</name>
<evidence type="ECO:0000256" key="1">
    <source>
        <dbReference type="ARBA" id="ARBA00004651"/>
    </source>
</evidence>
<protein>
    <submittedName>
        <fullName evidence="9">Glutathione ABC transporter, permease protein GsiC</fullName>
    </submittedName>
</protein>
<feature type="transmembrane region" description="Helical" evidence="7">
    <location>
        <begin position="9"/>
        <end position="30"/>
    </location>
</feature>
<dbReference type="EMBL" id="FCNP01000051">
    <property type="protein sequence ID" value="CVI64242.1"/>
    <property type="molecule type" value="Genomic_DNA"/>
</dbReference>
<evidence type="ECO:0000256" key="2">
    <source>
        <dbReference type="ARBA" id="ARBA00022448"/>
    </source>
</evidence>
<dbReference type="Proteomes" id="UP000192140">
    <property type="component" value="Unassembled WGS sequence"/>
</dbReference>
<dbReference type="InterPro" id="IPR000515">
    <property type="entry name" value="MetI-like"/>
</dbReference>
<proteinExistence type="inferred from homology"/>
<accession>A0A1S7UBQ1</accession>
<evidence type="ECO:0000256" key="7">
    <source>
        <dbReference type="RuleBase" id="RU363032"/>
    </source>
</evidence>
<feature type="transmembrane region" description="Helical" evidence="7">
    <location>
        <begin position="238"/>
        <end position="265"/>
    </location>
</feature>
<evidence type="ECO:0000313" key="10">
    <source>
        <dbReference type="Proteomes" id="UP000192140"/>
    </source>
</evidence>
<comment type="similarity">
    <text evidence="7">Belongs to the binding-protein-dependent transport system permease family.</text>
</comment>
<keyword evidence="5 7" id="KW-1133">Transmembrane helix</keyword>
<evidence type="ECO:0000256" key="4">
    <source>
        <dbReference type="ARBA" id="ARBA00022692"/>
    </source>
</evidence>
<feature type="transmembrane region" description="Helical" evidence="7">
    <location>
        <begin position="104"/>
        <end position="122"/>
    </location>
</feature>
<dbReference type="PROSITE" id="PS50928">
    <property type="entry name" value="ABC_TM1"/>
    <property type="match status" value="1"/>
</dbReference>
<dbReference type="CDD" id="cd06261">
    <property type="entry name" value="TM_PBP2"/>
    <property type="match status" value="1"/>
</dbReference>
<feature type="transmembrane region" description="Helical" evidence="7">
    <location>
        <begin position="285"/>
        <end position="310"/>
    </location>
</feature>